<organism evidence="2 3">
    <name type="scientific">Candidatus Buchananbacteria bacterium RIFCSPHIGHO2_02_FULL_56_16</name>
    <dbReference type="NCBI Taxonomy" id="1797542"/>
    <lineage>
        <taxon>Bacteria</taxon>
        <taxon>Candidatus Buchananiibacteriota</taxon>
    </lineage>
</organism>
<evidence type="ECO:0000313" key="3">
    <source>
        <dbReference type="Proteomes" id="UP000177310"/>
    </source>
</evidence>
<dbReference type="Proteomes" id="UP000177310">
    <property type="component" value="Unassembled WGS sequence"/>
</dbReference>
<sequence length="283" mass="31707">MERMVTSVKGMNIESLRTAEAMADKNAFKITVTDREAWNDPENSEQLRQFLGQTTWEAFSQREGGPDYDPADAEQRDETLDIITTGDLSESDEIFVAADGERVVGYITTSRVELPDDKKGCVLGLSAVNKEFRSKGIGRELYDRLFAEGNYDAILGCSATPAAIKTRLALGKKNGYETYFCGFKDGNYGDRGSAEEQERIKMLTEKTREPYIHSDVTIPPDQMPQDFIILREGEGLPPITRADVDLSRLDRGLAETFDKHLLPTQEKMPKDTVYGVLISQKKD</sequence>
<dbReference type="AlphaFoldDB" id="A0A1G1YJ37"/>
<dbReference type="InterPro" id="IPR016181">
    <property type="entry name" value="Acyl_CoA_acyltransferase"/>
</dbReference>
<dbReference type="GO" id="GO:0016747">
    <property type="term" value="F:acyltransferase activity, transferring groups other than amino-acyl groups"/>
    <property type="evidence" value="ECO:0007669"/>
    <property type="project" value="InterPro"/>
</dbReference>
<dbReference type="InterPro" id="IPR000182">
    <property type="entry name" value="GNAT_dom"/>
</dbReference>
<dbReference type="CDD" id="cd04301">
    <property type="entry name" value="NAT_SF"/>
    <property type="match status" value="1"/>
</dbReference>
<evidence type="ECO:0000259" key="1">
    <source>
        <dbReference type="PROSITE" id="PS51186"/>
    </source>
</evidence>
<comment type="caution">
    <text evidence="2">The sequence shown here is derived from an EMBL/GenBank/DDBJ whole genome shotgun (WGS) entry which is preliminary data.</text>
</comment>
<reference evidence="2 3" key="1">
    <citation type="journal article" date="2016" name="Nat. Commun.">
        <title>Thousands of microbial genomes shed light on interconnected biogeochemical processes in an aquifer system.</title>
        <authorList>
            <person name="Anantharaman K."/>
            <person name="Brown C.T."/>
            <person name="Hug L.A."/>
            <person name="Sharon I."/>
            <person name="Castelle C.J."/>
            <person name="Probst A.J."/>
            <person name="Thomas B.C."/>
            <person name="Singh A."/>
            <person name="Wilkins M.J."/>
            <person name="Karaoz U."/>
            <person name="Brodie E.L."/>
            <person name="Williams K.H."/>
            <person name="Hubbard S.S."/>
            <person name="Banfield J.F."/>
        </authorList>
    </citation>
    <scope>NUCLEOTIDE SEQUENCE [LARGE SCALE GENOMIC DNA]</scope>
</reference>
<feature type="domain" description="N-acetyltransferase" evidence="1">
    <location>
        <begin position="30"/>
        <end position="204"/>
    </location>
</feature>
<protein>
    <recommendedName>
        <fullName evidence="1">N-acetyltransferase domain-containing protein</fullName>
    </recommendedName>
</protein>
<gene>
    <name evidence="2" type="ORF">A3J59_03540</name>
</gene>
<dbReference type="Pfam" id="PF00583">
    <property type="entry name" value="Acetyltransf_1"/>
    <property type="match status" value="1"/>
</dbReference>
<dbReference type="SUPFAM" id="SSF55729">
    <property type="entry name" value="Acyl-CoA N-acyltransferases (Nat)"/>
    <property type="match status" value="1"/>
</dbReference>
<evidence type="ECO:0000313" key="2">
    <source>
        <dbReference type="EMBL" id="OGY52355.1"/>
    </source>
</evidence>
<dbReference type="STRING" id="1797542.A3J59_03540"/>
<accession>A0A1G1YJ37</accession>
<dbReference type="Gene3D" id="3.40.630.30">
    <property type="match status" value="1"/>
</dbReference>
<dbReference type="EMBL" id="MHIL01000005">
    <property type="protein sequence ID" value="OGY52355.1"/>
    <property type="molecule type" value="Genomic_DNA"/>
</dbReference>
<name>A0A1G1YJ37_9BACT</name>
<proteinExistence type="predicted"/>
<dbReference type="PROSITE" id="PS51186">
    <property type="entry name" value="GNAT"/>
    <property type="match status" value="1"/>
</dbReference>